<dbReference type="InterPro" id="IPR051057">
    <property type="entry name" value="PI-PLC_domain"/>
</dbReference>
<gene>
    <name evidence="1" type="ORF">HERI1096_LOCUS7637</name>
</gene>
<dbReference type="PANTHER" id="PTHR13593:SF113">
    <property type="entry name" value="SI:DKEY-266F7.9"/>
    <property type="match status" value="1"/>
</dbReference>
<dbReference type="AlphaFoldDB" id="A0A7S3AMA6"/>
<dbReference type="Gene3D" id="3.20.20.190">
    <property type="entry name" value="Phosphatidylinositol (PI) phosphodiesterase"/>
    <property type="match status" value="1"/>
</dbReference>
<dbReference type="InterPro" id="IPR017946">
    <property type="entry name" value="PLC-like_Pdiesterase_TIM-brl"/>
</dbReference>
<dbReference type="GO" id="GO:0008081">
    <property type="term" value="F:phosphoric diester hydrolase activity"/>
    <property type="evidence" value="ECO:0007669"/>
    <property type="project" value="InterPro"/>
</dbReference>
<name>A0A7S3AMA6_9EUKA</name>
<proteinExistence type="predicted"/>
<dbReference type="CDD" id="cd08557">
    <property type="entry name" value="PI-PLCc_bacteria_like"/>
    <property type="match status" value="1"/>
</dbReference>
<dbReference type="EMBL" id="HBHX01013697">
    <property type="protein sequence ID" value="CAE0106978.1"/>
    <property type="molecule type" value="Transcribed_RNA"/>
</dbReference>
<dbReference type="SUPFAM" id="SSF51695">
    <property type="entry name" value="PLC-like phosphodiesterases"/>
    <property type="match status" value="1"/>
</dbReference>
<sequence>MMNNFGVNGSTPLTHVPMLMAHDAGSGYLGAGLVNRWTKTQPGGLAKQLDCGARAFDARPLFKDGHVVWHHGSIVIDHPFEQSVADILAWLSKHPTELVLLPISDCEGGDDCMAGVRAALSKLLVTEISDCAQLEGLTLNAARRRGMLASGGAMLAVTGAPLSRRGWVWLTGGVN</sequence>
<accession>A0A7S3AMA6</accession>
<protein>
    <submittedName>
        <fullName evidence="1">Uncharacterized protein</fullName>
    </submittedName>
</protein>
<organism evidence="1">
    <name type="scientific">Haptolina ericina</name>
    <dbReference type="NCBI Taxonomy" id="156174"/>
    <lineage>
        <taxon>Eukaryota</taxon>
        <taxon>Haptista</taxon>
        <taxon>Haptophyta</taxon>
        <taxon>Prymnesiophyceae</taxon>
        <taxon>Prymnesiales</taxon>
        <taxon>Prymnesiaceae</taxon>
        <taxon>Haptolina</taxon>
    </lineage>
</organism>
<reference evidence="1" key="1">
    <citation type="submission" date="2021-01" db="EMBL/GenBank/DDBJ databases">
        <authorList>
            <person name="Corre E."/>
            <person name="Pelletier E."/>
            <person name="Niang G."/>
            <person name="Scheremetjew M."/>
            <person name="Finn R."/>
            <person name="Kale V."/>
            <person name="Holt S."/>
            <person name="Cochrane G."/>
            <person name="Meng A."/>
            <person name="Brown T."/>
            <person name="Cohen L."/>
        </authorList>
    </citation>
    <scope>NUCLEOTIDE SEQUENCE</scope>
    <source>
        <strain evidence="1">CCMP281</strain>
    </source>
</reference>
<dbReference type="GO" id="GO:0006629">
    <property type="term" value="P:lipid metabolic process"/>
    <property type="evidence" value="ECO:0007669"/>
    <property type="project" value="InterPro"/>
</dbReference>
<evidence type="ECO:0000313" key="1">
    <source>
        <dbReference type="EMBL" id="CAE0106978.1"/>
    </source>
</evidence>
<dbReference type="PANTHER" id="PTHR13593">
    <property type="match status" value="1"/>
</dbReference>